<protein>
    <submittedName>
        <fullName evidence="9">MFS general substrate transporter</fullName>
    </submittedName>
</protein>
<gene>
    <name evidence="9" type="ORF">P167DRAFT_486103</name>
</gene>
<dbReference type="Pfam" id="PF07690">
    <property type="entry name" value="MFS_1"/>
    <property type="match status" value="1"/>
</dbReference>
<dbReference type="InterPro" id="IPR036259">
    <property type="entry name" value="MFS_trans_sf"/>
</dbReference>
<feature type="transmembrane region" description="Helical" evidence="7">
    <location>
        <begin position="267"/>
        <end position="287"/>
    </location>
</feature>
<feature type="transmembrane region" description="Helical" evidence="7">
    <location>
        <begin position="36"/>
        <end position="57"/>
    </location>
</feature>
<organism evidence="9 10">
    <name type="scientific">Morchella conica CCBAS932</name>
    <dbReference type="NCBI Taxonomy" id="1392247"/>
    <lineage>
        <taxon>Eukaryota</taxon>
        <taxon>Fungi</taxon>
        <taxon>Dikarya</taxon>
        <taxon>Ascomycota</taxon>
        <taxon>Pezizomycotina</taxon>
        <taxon>Pezizomycetes</taxon>
        <taxon>Pezizales</taxon>
        <taxon>Morchellaceae</taxon>
        <taxon>Morchella</taxon>
    </lineage>
</organism>
<evidence type="ECO:0000259" key="8">
    <source>
        <dbReference type="PROSITE" id="PS50850"/>
    </source>
</evidence>
<evidence type="ECO:0000256" key="4">
    <source>
        <dbReference type="ARBA" id="ARBA00022989"/>
    </source>
</evidence>
<proteinExistence type="inferred from homology"/>
<keyword evidence="4 7" id="KW-1133">Transmembrane helix</keyword>
<evidence type="ECO:0000256" key="3">
    <source>
        <dbReference type="ARBA" id="ARBA00022692"/>
    </source>
</evidence>
<dbReference type="InterPro" id="IPR005829">
    <property type="entry name" value="Sugar_transporter_CS"/>
</dbReference>
<reference evidence="9 10" key="1">
    <citation type="journal article" date="2018" name="Nat. Ecol. Evol.">
        <title>Pezizomycetes genomes reveal the molecular basis of ectomycorrhizal truffle lifestyle.</title>
        <authorList>
            <person name="Murat C."/>
            <person name="Payen T."/>
            <person name="Noel B."/>
            <person name="Kuo A."/>
            <person name="Morin E."/>
            <person name="Chen J."/>
            <person name="Kohler A."/>
            <person name="Krizsan K."/>
            <person name="Balestrini R."/>
            <person name="Da Silva C."/>
            <person name="Montanini B."/>
            <person name="Hainaut M."/>
            <person name="Levati E."/>
            <person name="Barry K.W."/>
            <person name="Belfiori B."/>
            <person name="Cichocki N."/>
            <person name="Clum A."/>
            <person name="Dockter R.B."/>
            <person name="Fauchery L."/>
            <person name="Guy J."/>
            <person name="Iotti M."/>
            <person name="Le Tacon F."/>
            <person name="Lindquist E.A."/>
            <person name="Lipzen A."/>
            <person name="Malagnac F."/>
            <person name="Mello A."/>
            <person name="Molinier V."/>
            <person name="Miyauchi S."/>
            <person name="Poulain J."/>
            <person name="Riccioni C."/>
            <person name="Rubini A."/>
            <person name="Sitrit Y."/>
            <person name="Splivallo R."/>
            <person name="Traeger S."/>
            <person name="Wang M."/>
            <person name="Zifcakova L."/>
            <person name="Wipf D."/>
            <person name="Zambonelli A."/>
            <person name="Paolocci F."/>
            <person name="Nowrousian M."/>
            <person name="Ottonello S."/>
            <person name="Baldrian P."/>
            <person name="Spatafora J.W."/>
            <person name="Henrissat B."/>
            <person name="Nagy L.G."/>
            <person name="Aury J.M."/>
            <person name="Wincker P."/>
            <person name="Grigoriev I.V."/>
            <person name="Bonfante P."/>
            <person name="Martin F.M."/>
        </authorList>
    </citation>
    <scope>NUCLEOTIDE SEQUENCE [LARGE SCALE GENOMIC DNA]</scope>
    <source>
        <strain evidence="9 10">CCBAS932</strain>
    </source>
</reference>
<evidence type="ECO:0000256" key="1">
    <source>
        <dbReference type="ARBA" id="ARBA00004141"/>
    </source>
</evidence>
<feature type="transmembrane region" description="Helical" evidence="7">
    <location>
        <begin position="190"/>
        <end position="212"/>
    </location>
</feature>
<feature type="transmembrane region" description="Helical" evidence="7">
    <location>
        <begin position="372"/>
        <end position="398"/>
    </location>
</feature>
<evidence type="ECO:0000256" key="2">
    <source>
        <dbReference type="ARBA" id="ARBA00008335"/>
    </source>
</evidence>
<dbReference type="STRING" id="1392247.A0A3N4KT15"/>
<dbReference type="PANTHER" id="PTHR23502:SF7">
    <property type="entry name" value="DRUG_PROTON ANTIPORTER YHK8-RELATED"/>
    <property type="match status" value="1"/>
</dbReference>
<name>A0A3N4KT15_9PEZI</name>
<keyword evidence="10" id="KW-1185">Reference proteome</keyword>
<evidence type="ECO:0000313" key="9">
    <source>
        <dbReference type="EMBL" id="RPB13650.1"/>
    </source>
</evidence>
<feature type="transmembrane region" description="Helical" evidence="7">
    <location>
        <begin position="347"/>
        <end position="366"/>
    </location>
</feature>
<dbReference type="CDD" id="cd17323">
    <property type="entry name" value="MFS_Tpo1_MDR_like"/>
    <property type="match status" value="1"/>
</dbReference>
<accession>A0A3N4KT15</accession>
<keyword evidence="5 7" id="KW-0472">Membrane</keyword>
<dbReference type="InterPro" id="IPR011701">
    <property type="entry name" value="MFS"/>
</dbReference>
<feature type="transmembrane region" description="Helical" evidence="7">
    <location>
        <begin position="440"/>
        <end position="462"/>
    </location>
</feature>
<dbReference type="GO" id="GO:0140115">
    <property type="term" value="P:export across plasma membrane"/>
    <property type="evidence" value="ECO:0007669"/>
    <property type="project" value="UniProtKB-ARBA"/>
</dbReference>
<sequence>MSSSSSTSAGGEEFEVKWEGQDDPGNPRSMSKFRKWLCTWVVSLGSLCVTCTSSIYTSTYRQVTAEMHVSQLVAVLGLSLFVGGLGIGPMFLGPMSEFFGRRPIYLVSFTCFTIFLIPCALAPHIAVLLIFRFFAGMAGSAFLSVAGGTVGDMFAGPELSAPMMIYTASPFIGPSLGPLIGGFINQQTSWRWTFWVLIIWSFFMLASLYFFVPETYHPVLLRQRAVALRTQTGDSRYRASIEKLDRSITKTVLWSCTRPFQLLIHEAMVSLLCTFTAILLGVLYLFFQAFPLVFSHVYHFDLQMIGLTFLGLLVGMVSGTLSDPLWAKNRNRLVAKNGGVSEPEFRLPPAMAGAVLVPAGLFWFAWTTVEGVHWIVPIIGSVFFGMGTLLVFSGVFTFLVDAYPLYAASALAANSFVRSSFAAGFPLFSTILYQRLGYQWASTLLAFLTILMAPFPVIFFIYGKRLRGKSRFATVQN</sequence>
<feature type="transmembrane region" description="Helical" evidence="7">
    <location>
        <begin position="405"/>
        <end position="428"/>
    </location>
</feature>
<feature type="transmembrane region" description="Helical" evidence="7">
    <location>
        <begin position="104"/>
        <end position="123"/>
    </location>
</feature>
<evidence type="ECO:0000256" key="5">
    <source>
        <dbReference type="ARBA" id="ARBA00023136"/>
    </source>
</evidence>
<evidence type="ECO:0000313" key="10">
    <source>
        <dbReference type="Proteomes" id="UP000277580"/>
    </source>
</evidence>
<dbReference type="Proteomes" id="UP000277580">
    <property type="component" value="Unassembled WGS sequence"/>
</dbReference>
<dbReference type="InterPro" id="IPR020846">
    <property type="entry name" value="MFS_dom"/>
</dbReference>
<dbReference type="GO" id="GO:0005886">
    <property type="term" value="C:plasma membrane"/>
    <property type="evidence" value="ECO:0007669"/>
    <property type="project" value="TreeGrafter"/>
</dbReference>
<dbReference type="GO" id="GO:0042908">
    <property type="term" value="P:xenobiotic transport"/>
    <property type="evidence" value="ECO:0007669"/>
    <property type="project" value="UniProtKB-ARBA"/>
</dbReference>
<dbReference type="SUPFAM" id="SSF103473">
    <property type="entry name" value="MFS general substrate transporter"/>
    <property type="match status" value="1"/>
</dbReference>
<feature type="region of interest" description="Disordered" evidence="6">
    <location>
        <begin position="1"/>
        <end position="25"/>
    </location>
</feature>
<dbReference type="PROSITE" id="PS50850">
    <property type="entry name" value="MFS"/>
    <property type="match status" value="1"/>
</dbReference>
<dbReference type="PANTHER" id="PTHR23502">
    <property type="entry name" value="MAJOR FACILITATOR SUPERFAMILY"/>
    <property type="match status" value="1"/>
</dbReference>
<evidence type="ECO:0000256" key="7">
    <source>
        <dbReference type="SAM" id="Phobius"/>
    </source>
</evidence>
<dbReference type="GO" id="GO:0022857">
    <property type="term" value="F:transmembrane transporter activity"/>
    <property type="evidence" value="ECO:0007669"/>
    <property type="project" value="InterPro"/>
</dbReference>
<evidence type="ECO:0000256" key="6">
    <source>
        <dbReference type="SAM" id="MobiDB-lite"/>
    </source>
</evidence>
<dbReference type="PROSITE" id="PS00216">
    <property type="entry name" value="SUGAR_TRANSPORT_1"/>
    <property type="match status" value="1"/>
</dbReference>
<feature type="transmembrane region" description="Helical" evidence="7">
    <location>
        <begin position="307"/>
        <end position="326"/>
    </location>
</feature>
<dbReference type="AlphaFoldDB" id="A0A3N4KT15"/>
<keyword evidence="3 7" id="KW-0812">Transmembrane</keyword>
<feature type="transmembrane region" description="Helical" evidence="7">
    <location>
        <begin position="129"/>
        <end position="151"/>
    </location>
</feature>
<comment type="similarity">
    <text evidence="2">Belongs to the major facilitator superfamily.</text>
</comment>
<dbReference type="EMBL" id="ML119122">
    <property type="protein sequence ID" value="RPB13650.1"/>
    <property type="molecule type" value="Genomic_DNA"/>
</dbReference>
<dbReference type="OrthoDB" id="3561359at2759"/>
<dbReference type="FunCoup" id="A0A3N4KT15">
    <property type="interactions" value="24"/>
</dbReference>
<comment type="subcellular location">
    <subcellularLocation>
        <location evidence="1">Membrane</location>
        <topology evidence="1">Multi-pass membrane protein</topology>
    </subcellularLocation>
</comment>
<dbReference type="InParanoid" id="A0A3N4KT15"/>
<feature type="domain" description="Major facilitator superfamily (MFS) profile" evidence="8">
    <location>
        <begin position="38"/>
        <end position="466"/>
    </location>
</feature>
<feature type="transmembrane region" description="Helical" evidence="7">
    <location>
        <begin position="69"/>
        <end position="92"/>
    </location>
</feature>
<dbReference type="Gene3D" id="1.20.1250.20">
    <property type="entry name" value="MFS general substrate transporter like domains"/>
    <property type="match status" value="1"/>
</dbReference>
<dbReference type="FunFam" id="1.20.1250.20:FF:000082">
    <property type="entry name" value="MFS multidrug transporter, putative"/>
    <property type="match status" value="1"/>
</dbReference>